<dbReference type="SUPFAM" id="SSF54690">
    <property type="entry name" value="Molybdopterin synthase subunit MoaE"/>
    <property type="match status" value="1"/>
</dbReference>
<dbReference type="GO" id="GO:0005829">
    <property type="term" value="C:cytosol"/>
    <property type="evidence" value="ECO:0000318"/>
    <property type="project" value="GO_Central"/>
</dbReference>
<name>A0A078G871_BRANA</name>
<accession>A0A078G871</accession>
<reference evidence="2 3" key="1">
    <citation type="journal article" date="2014" name="Science">
        <title>Plant genetics. Early allopolyploid evolution in the post-Neolithic Brassica napus oilseed genome.</title>
        <authorList>
            <person name="Chalhoub B."/>
            <person name="Denoeud F."/>
            <person name="Liu S."/>
            <person name="Parkin I.A."/>
            <person name="Tang H."/>
            <person name="Wang X."/>
            <person name="Chiquet J."/>
            <person name="Belcram H."/>
            <person name="Tong C."/>
            <person name="Samans B."/>
            <person name="Correa M."/>
            <person name="Da Silva C."/>
            <person name="Just J."/>
            <person name="Falentin C."/>
            <person name="Koh C.S."/>
            <person name="Le Clainche I."/>
            <person name="Bernard M."/>
            <person name="Bento P."/>
            <person name="Noel B."/>
            <person name="Labadie K."/>
            <person name="Alberti A."/>
            <person name="Charles M."/>
            <person name="Arnaud D."/>
            <person name="Guo H."/>
            <person name="Daviaud C."/>
            <person name="Alamery S."/>
            <person name="Jabbari K."/>
            <person name="Zhao M."/>
            <person name="Edger P.P."/>
            <person name="Chelaifa H."/>
            <person name="Tack D."/>
            <person name="Lassalle G."/>
            <person name="Mestiri I."/>
            <person name="Schnel N."/>
            <person name="Le Paslier M.C."/>
            <person name="Fan G."/>
            <person name="Renault V."/>
            <person name="Bayer P.E."/>
            <person name="Golicz A.A."/>
            <person name="Manoli S."/>
            <person name="Lee T.H."/>
            <person name="Thi V.H."/>
            <person name="Chalabi S."/>
            <person name="Hu Q."/>
            <person name="Fan C."/>
            <person name="Tollenaere R."/>
            <person name="Lu Y."/>
            <person name="Battail C."/>
            <person name="Shen J."/>
            <person name="Sidebottom C.H."/>
            <person name="Wang X."/>
            <person name="Canaguier A."/>
            <person name="Chauveau A."/>
            <person name="Berard A."/>
            <person name="Deniot G."/>
            <person name="Guan M."/>
            <person name="Liu Z."/>
            <person name="Sun F."/>
            <person name="Lim Y.P."/>
            <person name="Lyons E."/>
            <person name="Town C.D."/>
            <person name="Bancroft I."/>
            <person name="Wang X."/>
            <person name="Meng J."/>
            <person name="Ma J."/>
            <person name="Pires J.C."/>
            <person name="King G.J."/>
            <person name="Brunel D."/>
            <person name="Delourme R."/>
            <person name="Renard M."/>
            <person name="Aury J.M."/>
            <person name="Adams K.L."/>
            <person name="Batley J."/>
            <person name="Snowdon R.J."/>
            <person name="Tost J."/>
            <person name="Edwards D."/>
            <person name="Zhou Y."/>
            <person name="Hua W."/>
            <person name="Sharpe A.G."/>
            <person name="Paterson A.H."/>
            <person name="Guan C."/>
            <person name="Wincker P."/>
        </authorList>
    </citation>
    <scope>NUCLEOTIDE SEQUENCE [LARGE SCALE GENOMIC DNA]</scope>
    <source>
        <strain evidence="3">cv. Darmor-bzh</strain>
    </source>
</reference>
<gene>
    <name evidence="2" type="primary">BnaC03g54020D</name>
    <name evidence="2" type="ORF">GSBRNA2T00015445001</name>
</gene>
<proteinExistence type="predicted"/>
<evidence type="ECO:0000256" key="1">
    <source>
        <dbReference type="SAM" id="Phobius"/>
    </source>
</evidence>
<dbReference type="Gene3D" id="3.90.1170.40">
    <property type="entry name" value="Molybdopterin biosynthesis MoaE subunit"/>
    <property type="match status" value="2"/>
</dbReference>
<dbReference type="AlphaFoldDB" id="A0A078G871"/>
<dbReference type="PANTHER" id="PTHR23404">
    <property type="entry name" value="MOLYBDOPTERIN SYNTHASE RELATED"/>
    <property type="match status" value="1"/>
</dbReference>
<keyword evidence="1" id="KW-0472">Membrane</keyword>
<dbReference type="Proteomes" id="UP000028999">
    <property type="component" value="Unassembled WGS sequence"/>
</dbReference>
<dbReference type="STRING" id="3708.A0A078G871"/>
<organism evidence="2 3">
    <name type="scientific">Brassica napus</name>
    <name type="common">Rape</name>
    <dbReference type="NCBI Taxonomy" id="3708"/>
    <lineage>
        <taxon>Eukaryota</taxon>
        <taxon>Viridiplantae</taxon>
        <taxon>Streptophyta</taxon>
        <taxon>Embryophyta</taxon>
        <taxon>Tracheophyta</taxon>
        <taxon>Spermatophyta</taxon>
        <taxon>Magnoliopsida</taxon>
        <taxon>eudicotyledons</taxon>
        <taxon>Gunneridae</taxon>
        <taxon>Pentapetalae</taxon>
        <taxon>rosids</taxon>
        <taxon>malvids</taxon>
        <taxon>Brassicales</taxon>
        <taxon>Brassicaceae</taxon>
        <taxon>Brassiceae</taxon>
        <taxon>Brassica</taxon>
    </lineage>
</organism>
<dbReference type="GO" id="GO:0006777">
    <property type="term" value="P:Mo-molybdopterin cofactor biosynthetic process"/>
    <property type="evidence" value="ECO:0007669"/>
    <property type="project" value="InterPro"/>
</dbReference>
<dbReference type="EMBL" id="LK032117">
    <property type="protein sequence ID" value="CDY21222.1"/>
    <property type="molecule type" value="Genomic_DNA"/>
</dbReference>
<sequence>MYTKENNFFKILEEGQKVDIVKYIDYMSAFQAGAIATFSCSTKDTFDGKTVSELRFRLRTICTFLHLGDGFDACKFLINELKVSVPIRKKEVYANVEIWKRIMSFWRKDWSLRIRDWRMQRQERQFGEEHPLFWLLVASITLFFVFSQ</sequence>
<keyword evidence="3" id="KW-1185">Reference proteome</keyword>
<evidence type="ECO:0000313" key="3">
    <source>
        <dbReference type="Proteomes" id="UP000028999"/>
    </source>
</evidence>
<dbReference type="InterPro" id="IPR036563">
    <property type="entry name" value="MoaE_sf"/>
</dbReference>
<keyword evidence="1" id="KW-1133">Transmembrane helix</keyword>
<feature type="transmembrane region" description="Helical" evidence="1">
    <location>
        <begin position="131"/>
        <end position="147"/>
    </location>
</feature>
<dbReference type="Gramene" id="CDY21222">
    <property type="protein sequence ID" value="CDY21222"/>
    <property type="gene ID" value="GSBRNA2T00015445001"/>
</dbReference>
<dbReference type="PaxDb" id="3708-A0A078G871"/>
<protein>
    <submittedName>
        <fullName evidence="2">BnaC03g54020D protein</fullName>
    </submittedName>
</protein>
<dbReference type="OMA" id="FRLRTIC"/>
<keyword evidence="1" id="KW-0812">Transmembrane</keyword>
<evidence type="ECO:0000313" key="2">
    <source>
        <dbReference type="EMBL" id="CDY21222.1"/>
    </source>
</evidence>